<dbReference type="InterPro" id="IPR000843">
    <property type="entry name" value="HTH_LacI"/>
</dbReference>
<dbReference type="GO" id="GO:0003677">
    <property type="term" value="F:DNA binding"/>
    <property type="evidence" value="ECO:0007669"/>
    <property type="project" value="UniProtKB-KW"/>
</dbReference>
<evidence type="ECO:0000313" key="5">
    <source>
        <dbReference type="EMBL" id="MBD7951095.1"/>
    </source>
</evidence>
<dbReference type="SUPFAM" id="SSF47413">
    <property type="entry name" value="lambda repressor-like DNA-binding domains"/>
    <property type="match status" value="1"/>
</dbReference>
<dbReference type="Pfam" id="PF00356">
    <property type="entry name" value="LacI"/>
    <property type="match status" value="1"/>
</dbReference>
<feature type="domain" description="HTH lacI-type" evidence="4">
    <location>
        <begin position="11"/>
        <end position="65"/>
    </location>
</feature>
<reference evidence="5 6" key="1">
    <citation type="submission" date="2020-08" db="EMBL/GenBank/DDBJ databases">
        <title>A Genomic Blueprint of the Chicken Gut Microbiome.</title>
        <authorList>
            <person name="Gilroy R."/>
            <person name="Ravi A."/>
            <person name="Getino M."/>
            <person name="Pursley I."/>
            <person name="Horton D.L."/>
            <person name="Alikhan N.-F."/>
            <person name="Baker D."/>
            <person name="Gharbi K."/>
            <person name="Hall N."/>
            <person name="Watson M."/>
            <person name="Adriaenssens E.M."/>
            <person name="Foster-Nyarko E."/>
            <person name="Jarju S."/>
            <person name="Secka A."/>
            <person name="Antonio M."/>
            <person name="Oren A."/>
            <person name="Chaudhuri R."/>
            <person name="La Ragione R.M."/>
            <person name="Hildebrand F."/>
            <person name="Pallen M.J."/>
        </authorList>
    </citation>
    <scope>NUCLEOTIDE SEQUENCE [LARGE SCALE GENOMIC DNA]</scope>
    <source>
        <strain evidence="5 6">Sa4CUA1</strain>
    </source>
</reference>
<dbReference type="Gene3D" id="3.40.50.2300">
    <property type="match status" value="2"/>
</dbReference>
<name>A0ABR8RTH7_9CELL</name>
<dbReference type="SMART" id="SM00354">
    <property type="entry name" value="HTH_LACI"/>
    <property type="match status" value="1"/>
</dbReference>
<dbReference type="EMBL" id="JACSQQ010000018">
    <property type="protein sequence ID" value="MBD7951095.1"/>
    <property type="molecule type" value="Genomic_DNA"/>
</dbReference>
<keyword evidence="6" id="KW-1185">Reference proteome</keyword>
<evidence type="ECO:0000256" key="1">
    <source>
        <dbReference type="ARBA" id="ARBA00023015"/>
    </source>
</evidence>
<dbReference type="SUPFAM" id="SSF53822">
    <property type="entry name" value="Periplasmic binding protein-like I"/>
    <property type="match status" value="1"/>
</dbReference>
<proteinExistence type="predicted"/>
<dbReference type="InterPro" id="IPR028082">
    <property type="entry name" value="Peripla_BP_I"/>
</dbReference>
<dbReference type="Proteomes" id="UP000641803">
    <property type="component" value="Unassembled WGS sequence"/>
</dbReference>
<keyword evidence="2 5" id="KW-0238">DNA-binding</keyword>
<protein>
    <submittedName>
        <fullName evidence="5">LacI family DNA-binding transcriptional regulator</fullName>
    </submittedName>
</protein>
<dbReference type="InterPro" id="IPR046335">
    <property type="entry name" value="LacI/GalR-like_sensor"/>
</dbReference>
<keyword evidence="3" id="KW-0804">Transcription</keyword>
<gene>
    <name evidence="5" type="ORF">H9652_11845</name>
</gene>
<dbReference type="InterPro" id="IPR010982">
    <property type="entry name" value="Lambda_DNA-bd_dom_sf"/>
</dbReference>
<evidence type="ECO:0000256" key="3">
    <source>
        <dbReference type="ARBA" id="ARBA00023163"/>
    </source>
</evidence>
<dbReference type="PRINTS" id="PR00036">
    <property type="entry name" value="HTHLACI"/>
</dbReference>
<accession>A0ABR8RTH7</accession>
<evidence type="ECO:0000259" key="4">
    <source>
        <dbReference type="PROSITE" id="PS50932"/>
    </source>
</evidence>
<comment type="caution">
    <text evidence="5">The sequence shown here is derived from an EMBL/GenBank/DDBJ whole genome shotgun (WGS) entry which is preliminary data.</text>
</comment>
<dbReference type="Gene3D" id="1.10.260.40">
    <property type="entry name" value="lambda repressor-like DNA-binding domains"/>
    <property type="match status" value="1"/>
</dbReference>
<dbReference type="CDD" id="cd01392">
    <property type="entry name" value="HTH_LacI"/>
    <property type="match status" value="1"/>
</dbReference>
<keyword evidence="1" id="KW-0805">Transcription regulation</keyword>
<dbReference type="PANTHER" id="PTHR30146">
    <property type="entry name" value="LACI-RELATED TRANSCRIPTIONAL REPRESSOR"/>
    <property type="match status" value="1"/>
</dbReference>
<dbReference type="Pfam" id="PF13377">
    <property type="entry name" value="Peripla_BP_3"/>
    <property type="match status" value="1"/>
</dbReference>
<dbReference type="PANTHER" id="PTHR30146:SF109">
    <property type="entry name" value="HTH-TYPE TRANSCRIPTIONAL REGULATOR GALS"/>
    <property type="match status" value="1"/>
</dbReference>
<dbReference type="RefSeq" id="WP_191796429.1">
    <property type="nucleotide sequence ID" value="NZ_JACSQQ010000018.1"/>
</dbReference>
<organism evidence="5 6">
    <name type="scientific">Oerskovia rustica</name>
    <dbReference type="NCBI Taxonomy" id="2762237"/>
    <lineage>
        <taxon>Bacteria</taxon>
        <taxon>Bacillati</taxon>
        <taxon>Actinomycetota</taxon>
        <taxon>Actinomycetes</taxon>
        <taxon>Micrococcales</taxon>
        <taxon>Cellulomonadaceae</taxon>
        <taxon>Oerskovia</taxon>
    </lineage>
</organism>
<evidence type="ECO:0000256" key="2">
    <source>
        <dbReference type="ARBA" id="ARBA00023125"/>
    </source>
</evidence>
<dbReference type="CDD" id="cd06267">
    <property type="entry name" value="PBP1_LacI_sugar_binding-like"/>
    <property type="match status" value="1"/>
</dbReference>
<sequence length="348" mass="37041">MREDGRVSTPPTLEDVARVAGVSRATVSRVINQQRRVAPDLRAVVEKAIAQTGYVPNRAARSLVTGRTGTVAVVISGVDPEIEGNQMTGQVFADPFFGRIVAAFVRALRPHDLHPVLMLAETDDARAQVMSYLRQGNADGALLVAAQADDPLPGMLVEAGQRAVLFARPEPALPISFVDVANRDGARLAARHLIERGCDELAVISGPVGLHAAEERLAGFRDEVSRHGRAYVPAEPGEFTLEGGEAAMERLLDAVPGLDGVFAANDYMAQGAVHAITARGLRVPEDVAVVGFDDSSIAPLCRPALTSVRQPVEEMAAEMARLLVGQIAGERQVRSVVFDPTLVVRDSA</sequence>
<evidence type="ECO:0000313" key="6">
    <source>
        <dbReference type="Proteomes" id="UP000641803"/>
    </source>
</evidence>
<dbReference type="PROSITE" id="PS50932">
    <property type="entry name" value="HTH_LACI_2"/>
    <property type="match status" value="1"/>
</dbReference>
<dbReference type="PROSITE" id="PS00356">
    <property type="entry name" value="HTH_LACI_1"/>
    <property type="match status" value="1"/>
</dbReference>